<dbReference type="PANTHER" id="PTHR43794:SF11">
    <property type="entry name" value="AMIDOHYDROLASE-RELATED DOMAIN-CONTAINING PROTEIN"/>
    <property type="match status" value="1"/>
</dbReference>
<gene>
    <name evidence="3" type="ORF">PQJ61_10135</name>
</gene>
<dbReference type="InterPro" id="IPR032466">
    <property type="entry name" value="Metal_Hydrolase"/>
</dbReference>
<proteinExistence type="predicted"/>
<keyword evidence="1" id="KW-0378">Hydrolase</keyword>
<dbReference type="Pfam" id="PF01979">
    <property type="entry name" value="Amidohydro_1"/>
    <property type="match status" value="1"/>
</dbReference>
<dbReference type="SUPFAM" id="SSF51556">
    <property type="entry name" value="Metallo-dependent hydrolases"/>
    <property type="match status" value="1"/>
</dbReference>
<dbReference type="InterPro" id="IPR050287">
    <property type="entry name" value="MTA/SAH_deaminase"/>
</dbReference>
<dbReference type="Gene3D" id="2.30.40.10">
    <property type="entry name" value="Urease, subunit C, domain 1"/>
    <property type="match status" value="1"/>
</dbReference>
<evidence type="ECO:0000256" key="1">
    <source>
        <dbReference type="ARBA" id="ARBA00022801"/>
    </source>
</evidence>
<dbReference type="InterPro" id="IPR006680">
    <property type="entry name" value="Amidohydro-rel"/>
</dbReference>
<sequence>MNNKLLLENAVIISPDIFIESGDILIEDGKILSVAASGSLNSPGDAQHVDLGGRIAMPGFVNPHAHLYSGLSAGLAAKGPTETFTDVLENFWWPLDSVHNEESVYYSAVAGVIDAVKHGVTCVFDHHASMNYVSGSLETVHRAFDLSGIKNVCCFEASDRISCESTAEHFEESVSFINKYRESGTTRGMLGMHANFTLSKKSMKIASDIIRNNAEDVPVHIHCGEGHEDLDYCIHEGFAGPVDRLHSFGLLSRQSILAHCIHLSEKDFNILREVQPFIVSNPESNANNCVGKPARERFPSYLIGTDGMSFDMLATLRAQYLMGSGLSENFSSLENAFIRNPEKLLSEFFPSCGRIESNYDADIAVLDYIPLTPITAENALGHLIFGAKGGNVYMTISSGRILYENGKLTFTFEEALRDEIKAAAASLHRRYYG</sequence>
<dbReference type="GO" id="GO:0016810">
    <property type="term" value="F:hydrolase activity, acting on carbon-nitrogen (but not peptide) bonds"/>
    <property type="evidence" value="ECO:0007669"/>
    <property type="project" value="InterPro"/>
</dbReference>
<comment type="caution">
    <text evidence="3">The sequence shown here is derived from an EMBL/GenBank/DDBJ whole genome shotgun (WGS) entry which is preliminary data.</text>
</comment>
<dbReference type="EMBL" id="JAQQAL010000022">
    <property type="protein sequence ID" value="MDC7227108.1"/>
    <property type="molecule type" value="Genomic_DNA"/>
</dbReference>
<dbReference type="AlphaFoldDB" id="A0AAJ1IFV8"/>
<protein>
    <submittedName>
        <fullName evidence="3">Amidohydrolase family protein</fullName>
    </submittedName>
</protein>
<dbReference type="InterPro" id="IPR011059">
    <property type="entry name" value="Metal-dep_hydrolase_composite"/>
</dbReference>
<dbReference type="SUPFAM" id="SSF51338">
    <property type="entry name" value="Composite domain of metallo-dependent hydrolases"/>
    <property type="match status" value="1"/>
</dbReference>
<dbReference type="Gene3D" id="3.20.20.140">
    <property type="entry name" value="Metal-dependent hydrolases"/>
    <property type="match status" value="1"/>
</dbReference>
<evidence type="ECO:0000313" key="3">
    <source>
        <dbReference type="EMBL" id="MDC7227108.1"/>
    </source>
</evidence>
<dbReference type="PANTHER" id="PTHR43794">
    <property type="entry name" value="AMINOHYDROLASE SSNA-RELATED"/>
    <property type="match status" value="1"/>
</dbReference>
<name>A0AAJ1IFV8_9SPIO</name>
<evidence type="ECO:0000313" key="4">
    <source>
        <dbReference type="Proteomes" id="UP001221217"/>
    </source>
</evidence>
<feature type="domain" description="Amidohydrolase-related" evidence="2">
    <location>
        <begin position="55"/>
        <end position="401"/>
    </location>
</feature>
<dbReference type="Proteomes" id="UP001221217">
    <property type="component" value="Unassembled WGS sequence"/>
</dbReference>
<accession>A0AAJ1IFV8</accession>
<evidence type="ECO:0000259" key="2">
    <source>
        <dbReference type="Pfam" id="PF01979"/>
    </source>
</evidence>
<organism evidence="3 4">
    <name type="scientific">Candidatus Thalassospirochaeta sargassi</name>
    <dbReference type="NCBI Taxonomy" id="3119039"/>
    <lineage>
        <taxon>Bacteria</taxon>
        <taxon>Pseudomonadati</taxon>
        <taxon>Spirochaetota</taxon>
        <taxon>Spirochaetia</taxon>
        <taxon>Spirochaetales</taxon>
        <taxon>Spirochaetaceae</taxon>
        <taxon>Candidatus Thalassospirochaeta</taxon>
    </lineage>
</organism>
<reference evidence="3 4" key="1">
    <citation type="submission" date="2022-12" db="EMBL/GenBank/DDBJ databases">
        <title>Metagenome assembled genome from gulf of manar.</title>
        <authorList>
            <person name="Kohli P."/>
            <person name="Pk S."/>
            <person name="Venkata Ramana C."/>
            <person name="Sasikala C."/>
        </authorList>
    </citation>
    <scope>NUCLEOTIDE SEQUENCE [LARGE SCALE GENOMIC DNA]</scope>
    <source>
        <strain evidence="3">JB008</strain>
    </source>
</reference>